<evidence type="ECO:0000256" key="1">
    <source>
        <dbReference type="SAM" id="MobiDB-lite"/>
    </source>
</evidence>
<dbReference type="AlphaFoldDB" id="A0AAN7WZ10"/>
<accession>A0AAN7WZ10</accession>
<organism evidence="2 3">
    <name type="scientific">Eleginops maclovinus</name>
    <name type="common">Patagonian blennie</name>
    <name type="synonym">Eleginus maclovinus</name>
    <dbReference type="NCBI Taxonomy" id="56733"/>
    <lineage>
        <taxon>Eukaryota</taxon>
        <taxon>Metazoa</taxon>
        <taxon>Chordata</taxon>
        <taxon>Craniata</taxon>
        <taxon>Vertebrata</taxon>
        <taxon>Euteleostomi</taxon>
        <taxon>Actinopterygii</taxon>
        <taxon>Neopterygii</taxon>
        <taxon>Teleostei</taxon>
        <taxon>Neoteleostei</taxon>
        <taxon>Acanthomorphata</taxon>
        <taxon>Eupercaria</taxon>
        <taxon>Perciformes</taxon>
        <taxon>Notothenioidei</taxon>
        <taxon>Eleginopidae</taxon>
        <taxon>Eleginops</taxon>
    </lineage>
</organism>
<sequence length="77" mass="8308">MFTGKGGRLDIQPPPNPRATTPVRFLTPTQTHPPKNKRPSIRASGSATVPQPPHRSTELLPNRCSGDRRGEGGGEEL</sequence>
<evidence type="ECO:0000313" key="2">
    <source>
        <dbReference type="EMBL" id="KAK5850144.1"/>
    </source>
</evidence>
<proteinExistence type="predicted"/>
<protein>
    <submittedName>
        <fullName evidence="2">Uncharacterized protein</fullName>
    </submittedName>
</protein>
<reference evidence="2 3" key="2">
    <citation type="journal article" date="2023" name="Mol. Biol. Evol.">
        <title>Genomics of Secondarily Temperate Adaptation in the Only Non-Antarctic Icefish.</title>
        <authorList>
            <person name="Rivera-Colon A.G."/>
            <person name="Rayamajhi N."/>
            <person name="Minhas B.F."/>
            <person name="Madrigal G."/>
            <person name="Bilyk K.T."/>
            <person name="Yoon V."/>
            <person name="Hune M."/>
            <person name="Gregory S."/>
            <person name="Cheng C.H.C."/>
            <person name="Catchen J.M."/>
        </authorList>
    </citation>
    <scope>NUCLEOTIDE SEQUENCE [LARGE SCALE GENOMIC DNA]</scope>
    <source>
        <strain evidence="2">JMC-PN-2008</strain>
    </source>
</reference>
<dbReference type="Proteomes" id="UP001346869">
    <property type="component" value="Unassembled WGS sequence"/>
</dbReference>
<feature type="region of interest" description="Disordered" evidence="1">
    <location>
        <begin position="1"/>
        <end position="77"/>
    </location>
</feature>
<feature type="compositionally biased region" description="Basic and acidic residues" evidence="1">
    <location>
        <begin position="65"/>
        <end position="77"/>
    </location>
</feature>
<evidence type="ECO:0000313" key="3">
    <source>
        <dbReference type="Proteomes" id="UP001346869"/>
    </source>
</evidence>
<reference evidence="2 3" key="1">
    <citation type="journal article" date="2023" name="Genes (Basel)">
        <title>Chromosome-Level Genome Assembly and Circadian Gene Repertoire of the Patagonia Blennie Eleginops maclovinus-The Closest Ancestral Proxy of Antarctic Cryonotothenioids.</title>
        <authorList>
            <person name="Cheng C.C."/>
            <person name="Rivera-Colon A.G."/>
            <person name="Minhas B.F."/>
            <person name="Wilson L."/>
            <person name="Rayamajhi N."/>
            <person name="Vargas-Chacoff L."/>
            <person name="Catchen J.M."/>
        </authorList>
    </citation>
    <scope>NUCLEOTIDE SEQUENCE [LARGE SCALE GENOMIC DNA]</scope>
    <source>
        <strain evidence="2">JMC-PN-2008</strain>
    </source>
</reference>
<comment type="caution">
    <text evidence="2">The sequence shown here is derived from an EMBL/GenBank/DDBJ whole genome shotgun (WGS) entry which is preliminary data.</text>
</comment>
<gene>
    <name evidence="2" type="ORF">PBY51_014419</name>
</gene>
<name>A0AAN7WZ10_ELEMC</name>
<keyword evidence="3" id="KW-1185">Reference proteome</keyword>
<dbReference type="EMBL" id="JAUZQC010000023">
    <property type="protein sequence ID" value="KAK5850144.1"/>
    <property type="molecule type" value="Genomic_DNA"/>
</dbReference>